<reference evidence="2 3" key="1">
    <citation type="submission" date="2019-09" db="EMBL/GenBank/DDBJ databases">
        <title>Biological control of the noxious weed angled onion (Allium triquetrum) thwarted by endophytic bacteria in Victoria, Australia.</title>
        <authorList>
            <person name="Tehranchian P."/>
            <person name="Adair R.J."/>
            <person name="Van T.H."/>
            <person name="Morrison P.D."/>
            <person name="Williams H."/>
            <person name="Lawrie A.C."/>
        </authorList>
    </citation>
    <scope>NUCLEOTIDE SEQUENCE [LARGE SCALE GENOMIC DNA]</scope>
    <source>
        <strain evidence="2 3">RPTAtOch1</strain>
    </source>
</reference>
<sequence>MIRNPLSFASGSCLLLGGMFLLALHGSLVGTSVAFGAGMIVGMTLATGAAILIIRIVIDRQQEKK</sequence>
<name>A0A5N1JYJ6_9HYPH</name>
<dbReference type="Proteomes" id="UP000327108">
    <property type="component" value="Unassembled WGS sequence"/>
</dbReference>
<evidence type="ECO:0000313" key="3">
    <source>
        <dbReference type="Proteomes" id="UP000327108"/>
    </source>
</evidence>
<keyword evidence="1" id="KW-1133">Transmembrane helix</keyword>
<protein>
    <submittedName>
        <fullName evidence="2">Uncharacterized protein</fullName>
    </submittedName>
</protein>
<proteinExistence type="predicted"/>
<dbReference type="EMBL" id="VYXQ01000008">
    <property type="protein sequence ID" value="KAA9368268.1"/>
    <property type="molecule type" value="Genomic_DNA"/>
</dbReference>
<comment type="caution">
    <text evidence="2">The sequence shown here is derived from an EMBL/GenBank/DDBJ whole genome shotgun (WGS) entry which is preliminary data.</text>
</comment>
<keyword evidence="1" id="KW-0472">Membrane</keyword>
<organism evidence="2 3">
    <name type="scientific">Ochrobactrum quorumnocens</name>
    <dbReference type="NCBI Taxonomy" id="271865"/>
    <lineage>
        <taxon>Bacteria</taxon>
        <taxon>Pseudomonadati</taxon>
        <taxon>Pseudomonadota</taxon>
        <taxon>Alphaproteobacteria</taxon>
        <taxon>Hyphomicrobiales</taxon>
        <taxon>Brucellaceae</taxon>
        <taxon>Brucella/Ochrobactrum group</taxon>
        <taxon>Ochrobactrum</taxon>
    </lineage>
</organism>
<dbReference type="AlphaFoldDB" id="A0A5N1JYJ6"/>
<feature type="transmembrane region" description="Helical" evidence="1">
    <location>
        <begin position="33"/>
        <end position="58"/>
    </location>
</feature>
<evidence type="ECO:0000256" key="1">
    <source>
        <dbReference type="SAM" id="Phobius"/>
    </source>
</evidence>
<keyword evidence="1" id="KW-0812">Transmembrane</keyword>
<accession>A0A5N1JYJ6</accession>
<keyword evidence="3" id="KW-1185">Reference proteome</keyword>
<dbReference type="RefSeq" id="WP_151093299.1">
    <property type="nucleotide sequence ID" value="NZ_JBLZNM010000008.1"/>
</dbReference>
<gene>
    <name evidence="2" type="ORF">F3W84_10275</name>
</gene>
<evidence type="ECO:0000313" key="2">
    <source>
        <dbReference type="EMBL" id="KAA9368268.1"/>
    </source>
</evidence>